<evidence type="ECO:0000313" key="2">
    <source>
        <dbReference type="Proteomes" id="UP000828390"/>
    </source>
</evidence>
<dbReference type="Proteomes" id="UP000828390">
    <property type="component" value="Unassembled WGS sequence"/>
</dbReference>
<gene>
    <name evidence="1" type="ORF">DPMN_051097</name>
</gene>
<accession>A0A9D4HPX8</accession>
<sequence length="95" mass="11030">MKKVTRKCTACLLQSKMESLQLQSLFKRLCCLHLWRETYWTSYSPLVKADYSTRTSPRDSHKRNSWIFTPALGTQGLLTSRLSRLWTAPSCMEGI</sequence>
<keyword evidence="2" id="KW-1185">Reference proteome</keyword>
<name>A0A9D4HPX8_DREPO</name>
<evidence type="ECO:0000313" key="1">
    <source>
        <dbReference type="EMBL" id="KAH3725263.1"/>
    </source>
</evidence>
<dbReference type="EMBL" id="JAIWYP010000012">
    <property type="protein sequence ID" value="KAH3725263.1"/>
    <property type="molecule type" value="Genomic_DNA"/>
</dbReference>
<dbReference type="AlphaFoldDB" id="A0A9D4HPX8"/>
<organism evidence="1 2">
    <name type="scientific">Dreissena polymorpha</name>
    <name type="common">Zebra mussel</name>
    <name type="synonym">Mytilus polymorpha</name>
    <dbReference type="NCBI Taxonomy" id="45954"/>
    <lineage>
        <taxon>Eukaryota</taxon>
        <taxon>Metazoa</taxon>
        <taxon>Spiralia</taxon>
        <taxon>Lophotrochozoa</taxon>
        <taxon>Mollusca</taxon>
        <taxon>Bivalvia</taxon>
        <taxon>Autobranchia</taxon>
        <taxon>Heteroconchia</taxon>
        <taxon>Euheterodonta</taxon>
        <taxon>Imparidentia</taxon>
        <taxon>Neoheterodontei</taxon>
        <taxon>Myida</taxon>
        <taxon>Dreissenoidea</taxon>
        <taxon>Dreissenidae</taxon>
        <taxon>Dreissena</taxon>
    </lineage>
</organism>
<comment type="caution">
    <text evidence="1">The sequence shown here is derived from an EMBL/GenBank/DDBJ whole genome shotgun (WGS) entry which is preliminary data.</text>
</comment>
<reference evidence="1" key="2">
    <citation type="submission" date="2020-11" db="EMBL/GenBank/DDBJ databases">
        <authorList>
            <person name="McCartney M.A."/>
            <person name="Auch B."/>
            <person name="Kono T."/>
            <person name="Mallez S."/>
            <person name="Becker A."/>
            <person name="Gohl D.M."/>
            <person name="Silverstein K.A.T."/>
            <person name="Koren S."/>
            <person name="Bechman K.B."/>
            <person name="Herman A."/>
            <person name="Abrahante J.E."/>
            <person name="Garbe J."/>
        </authorList>
    </citation>
    <scope>NUCLEOTIDE SEQUENCE</scope>
    <source>
        <strain evidence="1">Duluth1</strain>
        <tissue evidence="1">Whole animal</tissue>
    </source>
</reference>
<reference evidence="1" key="1">
    <citation type="journal article" date="2019" name="bioRxiv">
        <title>The Genome of the Zebra Mussel, Dreissena polymorpha: A Resource for Invasive Species Research.</title>
        <authorList>
            <person name="McCartney M.A."/>
            <person name="Auch B."/>
            <person name="Kono T."/>
            <person name="Mallez S."/>
            <person name="Zhang Y."/>
            <person name="Obille A."/>
            <person name="Becker A."/>
            <person name="Abrahante J.E."/>
            <person name="Garbe J."/>
            <person name="Badalamenti J.P."/>
            <person name="Herman A."/>
            <person name="Mangelson H."/>
            <person name="Liachko I."/>
            <person name="Sullivan S."/>
            <person name="Sone E.D."/>
            <person name="Koren S."/>
            <person name="Silverstein K.A.T."/>
            <person name="Beckman K.B."/>
            <person name="Gohl D.M."/>
        </authorList>
    </citation>
    <scope>NUCLEOTIDE SEQUENCE</scope>
    <source>
        <strain evidence="1">Duluth1</strain>
        <tissue evidence="1">Whole animal</tissue>
    </source>
</reference>
<protein>
    <submittedName>
        <fullName evidence="1">Uncharacterized protein</fullName>
    </submittedName>
</protein>
<proteinExistence type="predicted"/>